<evidence type="ECO:0000313" key="8">
    <source>
        <dbReference type="EMBL" id="KAK9946362.1"/>
    </source>
</evidence>
<dbReference type="Proteomes" id="UP001457282">
    <property type="component" value="Unassembled WGS sequence"/>
</dbReference>
<dbReference type="SMART" id="SM00338">
    <property type="entry name" value="BRLZ"/>
    <property type="match status" value="1"/>
</dbReference>
<evidence type="ECO:0000256" key="3">
    <source>
        <dbReference type="ARBA" id="ARBA00023125"/>
    </source>
</evidence>
<name>A0AAW1YBY3_RUBAR</name>
<proteinExistence type="predicted"/>
<dbReference type="PROSITE" id="PS50217">
    <property type="entry name" value="BZIP"/>
    <property type="match status" value="1"/>
</dbReference>
<dbReference type="Pfam" id="PF00170">
    <property type="entry name" value="bZIP_1"/>
    <property type="match status" value="1"/>
</dbReference>
<protein>
    <recommendedName>
        <fullName evidence="7">BZIP domain-containing protein</fullName>
    </recommendedName>
</protein>
<keyword evidence="3" id="KW-0238">DNA-binding</keyword>
<dbReference type="EMBL" id="JBEDUW010000002">
    <property type="protein sequence ID" value="KAK9946362.1"/>
    <property type="molecule type" value="Genomic_DNA"/>
</dbReference>
<keyword evidence="4" id="KW-0804">Transcription</keyword>
<dbReference type="GO" id="GO:0003700">
    <property type="term" value="F:DNA-binding transcription factor activity"/>
    <property type="evidence" value="ECO:0007669"/>
    <property type="project" value="InterPro"/>
</dbReference>
<dbReference type="InterPro" id="IPR004827">
    <property type="entry name" value="bZIP"/>
</dbReference>
<gene>
    <name evidence="8" type="ORF">M0R45_011830</name>
</gene>
<comment type="caution">
    <text evidence="8">The sequence shown here is derived from an EMBL/GenBank/DDBJ whole genome shotgun (WGS) entry which is preliminary data.</text>
</comment>
<evidence type="ECO:0000256" key="6">
    <source>
        <dbReference type="SAM" id="MobiDB-lite"/>
    </source>
</evidence>
<feature type="compositionally biased region" description="Basic and acidic residues" evidence="6">
    <location>
        <begin position="68"/>
        <end position="84"/>
    </location>
</feature>
<evidence type="ECO:0000256" key="5">
    <source>
        <dbReference type="ARBA" id="ARBA00023242"/>
    </source>
</evidence>
<dbReference type="InterPro" id="IPR046347">
    <property type="entry name" value="bZIP_sf"/>
</dbReference>
<dbReference type="GO" id="GO:0045893">
    <property type="term" value="P:positive regulation of DNA-templated transcription"/>
    <property type="evidence" value="ECO:0007669"/>
    <property type="project" value="TreeGrafter"/>
</dbReference>
<dbReference type="AlphaFoldDB" id="A0AAW1YBY3"/>
<evidence type="ECO:0000313" key="9">
    <source>
        <dbReference type="Proteomes" id="UP001457282"/>
    </source>
</evidence>
<reference evidence="8 9" key="1">
    <citation type="journal article" date="2023" name="G3 (Bethesda)">
        <title>A chromosome-length genome assembly and annotation of blackberry (Rubus argutus, cv. 'Hillquist').</title>
        <authorList>
            <person name="Bruna T."/>
            <person name="Aryal R."/>
            <person name="Dudchenko O."/>
            <person name="Sargent D.J."/>
            <person name="Mead D."/>
            <person name="Buti M."/>
            <person name="Cavallini A."/>
            <person name="Hytonen T."/>
            <person name="Andres J."/>
            <person name="Pham M."/>
            <person name="Weisz D."/>
            <person name="Mascagni F."/>
            <person name="Usai G."/>
            <person name="Natali L."/>
            <person name="Bassil N."/>
            <person name="Fernandez G.E."/>
            <person name="Lomsadze A."/>
            <person name="Armour M."/>
            <person name="Olukolu B."/>
            <person name="Poorten T."/>
            <person name="Britton C."/>
            <person name="Davik J."/>
            <person name="Ashrafi H."/>
            <person name="Aiden E.L."/>
            <person name="Borodovsky M."/>
            <person name="Worthington M."/>
        </authorList>
    </citation>
    <scope>NUCLEOTIDE SEQUENCE [LARGE SCALE GENOMIC DNA]</scope>
    <source>
        <strain evidence="8">PI 553951</strain>
    </source>
</reference>
<sequence length="160" mass="18510">MMSECTSSALFFPGAEEPVQFQCPVQETGLTTSEIEELLSLLQEGNSNSNSGSPNSGSEGSNRAIYSVDERQKRRKTSNRESARRSRWRKKRHLEDLTEEASRLRMENRELKNRLGLVAQKFHVTRRENERLESESFALWARLLDLNRVLVAMQMQQSQY</sequence>
<dbReference type="PROSITE" id="PS00036">
    <property type="entry name" value="BZIP_BASIC"/>
    <property type="match status" value="1"/>
</dbReference>
<feature type="compositionally biased region" description="Low complexity" evidence="6">
    <location>
        <begin position="44"/>
        <end position="61"/>
    </location>
</feature>
<dbReference type="GO" id="GO:0046982">
    <property type="term" value="F:protein heterodimerization activity"/>
    <property type="evidence" value="ECO:0007669"/>
    <property type="project" value="UniProtKB-ARBA"/>
</dbReference>
<evidence type="ECO:0000256" key="1">
    <source>
        <dbReference type="ARBA" id="ARBA00004123"/>
    </source>
</evidence>
<dbReference type="CDD" id="cd14702">
    <property type="entry name" value="bZIP_plant_GBF1"/>
    <property type="match status" value="1"/>
</dbReference>
<comment type="subcellular location">
    <subcellularLocation>
        <location evidence="1">Nucleus</location>
    </subcellularLocation>
</comment>
<dbReference type="InterPro" id="IPR045314">
    <property type="entry name" value="bZIP_plant_GBF1"/>
</dbReference>
<keyword evidence="9" id="KW-1185">Reference proteome</keyword>
<dbReference type="Gene3D" id="1.20.5.170">
    <property type="match status" value="1"/>
</dbReference>
<dbReference type="GO" id="GO:0005634">
    <property type="term" value="C:nucleus"/>
    <property type="evidence" value="ECO:0007669"/>
    <property type="project" value="UniProtKB-SubCell"/>
</dbReference>
<dbReference type="PANTHER" id="PTHR45764:SF52">
    <property type="entry name" value="BASIC LEUCINE ZIPPER 4"/>
    <property type="match status" value="1"/>
</dbReference>
<evidence type="ECO:0000259" key="7">
    <source>
        <dbReference type="PROSITE" id="PS50217"/>
    </source>
</evidence>
<keyword evidence="5" id="KW-0539">Nucleus</keyword>
<dbReference type="GO" id="GO:0000976">
    <property type="term" value="F:transcription cis-regulatory region binding"/>
    <property type="evidence" value="ECO:0007669"/>
    <property type="project" value="TreeGrafter"/>
</dbReference>
<accession>A0AAW1YBY3</accession>
<dbReference type="SUPFAM" id="SSF57959">
    <property type="entry name" value="Leucine zipper domain"/>
    <property type="match status" value="1"/>
</dbReference>
<organism evidence="8 9">
    <name type="scientific">Rubus argutus</name>
    <name type="common">Southern blackberry</name>
    <dbReference type="NCBI Taxonomy" id="59490"/>
    <lineage>
        <taxon>Eukaryota</taxon>
        <taxon>Viridiplantae</taxon>
        <taxon>Streptophyta</taxon>
        <taxon>Embryophyta</taxon>
        <taxon>Tracheophyta</taxon>
        <taxon>Spermatophyta</taxon>
        <taxon>Magnoliopsida</taxon>
        <taxon>eudicotyledons</taxon>
        <taxon>Gunneridae</taxon>
        <taxon>Pentapetalae</taxon>
        <taxon>rosids</taxon>
        <taxon>fabids</taxon>
        <taxon>Rosales</taxon>
        <taxon>Rosaceae</taxon>
        <taxon>Rosoideae</taxon>
        <taxon>Rosoideae incertae sedis</taxon>
        <taxon>Rubus</taxon>
    </lineage>
</organism>
<feature type="region of interest" description="Disordered" evidence="6">
    <location>
        <begin position="44"/>
        <end position="90"/>
    </location>
</feature>
<evidence type="ECO:0000256" key="2">
    <source>
        <dbReference type="ARBA" id="ARBA00023015"/>
    </source>
</evidence>
<feature type="domain" description="BZIP" evidence="7">
    <location>
        <begin position="69"/>
        <end position="132"/>
    </location>
</feature>
<dbReference type="FunFam" id="1.20.5.170:FF:000020">
    <property type="entry name" value="BZIP transcription factor"/>
    <property type="match status" value="1"/>
</dbReference>
<evidence type="ECO:0000256" key="4">
    <source>
        <dbReference type="ARBA" id="ARBA00023163"/>
    </source>
</evidence>
<dbReference type="PANTHER" id="PTHR45764">
    <property type="entry name" value="BZIP TRANSCRIPTION FACTOR 44"/>
    <property type="match status" value="1"/>
</dbReference>
<keyword evidence="2" id="KW-0805">Transcription regulation</keyword>